<organism evidence="1">
    <name type="scientific">Arion vulgaris</name>
    <dbReference type="NCBI Taxonomy" id="1028688"/>
    <lineage>
        <taxon>Eukaryota</taxon>
        <taxon>Metazoa</taxon>
        <taxon>Spiralia</taxon>
        <taxon>Lophotrochozoa</taxon>
        <taxon>Mollusca</taxon>
        <taxon>Gastropoda</taxon>
        <taxon>Heterobranchia</taxon>
        <taxon>Euthyneura</taxon>
        <taxon>Panpulmonata</taxon>
        <taxon>Eupulmonata</taxon>
        <taxon>Stylommatophora</taxon>
        <taxon>Helicina</taxon>
        <taxon>Arionoidea</taxon>
        <taxon>Arionidae</taxon>
        <taxon>Arion</taxon>
    </lineage>
</organism>
<sequence length="56" mass="6546">MRNISKDSEDEFCNSCLFRGKEIHELRYADETVLLSTSQIGIYKLFMTIGDKKEKN</sequence>
<proteinExistence type="predicted"/>
<protein>
    <submittedName>
        <fullName evidence="1">Uncharacterized protein</fullName>
    </submittedName>
</protein>
<gene>
    <name evidence="1" type="primary">ORF163335</name>
</gene>
<name>A0A0B7B7N3_9EUPU</name>
<reference evidence="1" key="1">
    <citation type="submission" date="2014-12" db="EMBL/GenBank/DDBJ databases">
        <title>Insight into the proteome of Arion vulgaris.</title>
        <authorList>
            <person name="Aradska J."/>
            <person name="Bulat T."/>
            <person name="Smidak R."/>
            <person name="Sarate P."/>
            <person name="Gangsoo J."/>
            <person name="Sialana F."/>
            <person name="Bilban M."/>
            <person name="Lubec G."/>
        </authorList>
    </citation>
    <scope>NUCLEOTIDE SEQUENCE</scope>
    <source>
        <tissue evidence="1">Skin</tissue>
    </source>
</reference>
<dbReference type="AlphaFoldDB" id="A0A0B7B7N3"/>
<accession>A0A0B7B7N3</accession>
<evidence type="ECO:0000313" key="1">
    <source>
        <dbReference type="EMBL" id="CEK88120.1"/>
    </source>
</evidence>
<dbReference type="EMBL" id="HACG01041255">
    <property type="protein sequence ID" value="CEK88120.1"/>
    <property type="molecule type" value="Transcribed_RNA"/>
</dbReference>